<sequence length="352" mass="37359">MMMIPSLALFLLLFLLLFLPNADSLSTTPKQPVLVVGATGRVGRLAVNSLASKGIPCRAMCRDIDKGREVLHDAMKSNPDLITLVKGDVTDTESLKAAIMGTSSVLLLHGTLHPTTILSLLLPIYWSTHSPLTLGAPKSHPYFTNYIAMQDVVSICERYSVPRVVRLTGLSCGLSPWNPVSVLFNALLSFSGRYHRMGEEALRSSPTVQSVVLRPGGLSDVARDAGKTRVQIDLTCGIPPPARVGRSDVASAAVYAGLDCGGLVKGKGEHVTAAIRWVGEVGTRTQGGAEEGERTVEEAWGKALEGGGERRGGNQGGWKFALAHGIYVYGFLAVAFKAAIKVGGLGMRLTGL</sequence>
<dbReference type="OrthoDB" id="419598at2759"/>
<evidence type="ECO:0000313" key="4">
    <source>
        <dbReference type="Proteomes" id="UP001165082"/>
    </source>
</evidence>
<feature type="signal peptide" evidence="1">
    <location>
        <begin position="1"/>
        <end position="24"/>
    </location>
</feature>
<keyword evidence="4" id="KW-1185">Reference proteome</keyword>
<dbReference type="AlphaFoldDB" id="A0A9W7FIK0"/>
<reference evidence="3" key="1">
    <citation type="submission" date="2022-07" db="EMBL/GenBank/DDBJ databases">
        <title>Genome analysis of Parmales, a sister group of diatoms, reveals the evolutionary specialization of diatoms from phago-mixotrophs to photoautotrophs.</title>
        <authorList>
            <person name="Ban H."/>
            <person name="Sato S."/>
            <person name="Yoshikawa S."/>
            <person name="Kazumasa Y."/>
            <person name="Nakamura Y."/>
            <person name="Ichinomiya M."/>
            <person name="Saitoh K."/>
            <person name="Sato N."/>
            <person name="Blanc-Mathieu R."/>
            <person name="Endo H."/>
            <person name="Kuwata A."/>
            <person name="Ogata H."/>
        </authorList>
    </citation>
    <scope>NUCLEOTIDE SEQUENCE</scope>
</reference>
<keyword evidence="1" id="KW-0732">Signal</keyword>
<evidence type="ECO:0000259" key="2">
    <source>
        <dbReference type="Pfam" id="PF13460"/>
    </source>
</evidence>
<protein>
    <recommendedName>
        <fullName evidence="2">NAD(P)-binding domain-containing protein</fullName>
    </recommendedName>
</protein>
<dbReference type="InterPro" id="IPR016040">
    <property type="entry name" value="NAD(P)-bd_dom"/>
</dbReference>
<accession>A0A9W7FIK0</accession>
<proteinExistence type="predicted"/>
<dbReference type="InterPro" id="IPR036291">
    <property type="entry name" value="NAD(P)-bd_dom_sf"/>
</dbReference>
<organism evidence="3 4">
    <name type="scientific">Triparma retinervis</name>
    <dbReference type="NCBI Taxonomy" id="2557542"/>
    <lineage>
        <taxon>Eukaryota</taxon>
        <taxon>Sar</taxon>
        <taxon>Stramenopiles</taxon>
        <taxon>Ochrophyta</taxon>
        <taxon>Bolidophyceae</taxon>
        <taxon>Parmales</taxon>
        <taxon>Triparmaceae</taxon>
        <taxon>Triparma</taxon>
    </lineage>
</organism>
<evidence type="ECO:0000256" key="1">
    <source>
        <dbReference type="SAM" id="SignalP"/>
    </source>
</evidence>
<feature type="domain" description="NAD(P)-binding" evidence="2">
    <location>
        <begin position="37"/>
        <end position="255"/>
    </location>
</feature>
<dbReference type="Proteomes" id="UP001165082">
    <property type="component" value="Unassembled WGS sequence"/>
</dbReference>
<feature type="chain" id="PRO_5040743206" description="NAD(P)-binding domain-containing protein" evidence="1">
    <location>
        <begin position="25"/>
        <end position="352"/>
    </location>
</feature>
<dbReference type="SUPFAM" id="SSF51735">
    <property type="entry name" value="NAD(P)-binding Rossmann-fold domains"/>
    <property type="match status" value="1"/>
</dbReference>
<dbReference type="Pfam" id="PF13460">
    <property type="entry name" value="NAD_binding_10"/>
    <property type="match status" value="1"/>
</dbReference>
<comment type="caution">
    <text evidence="3">The sequence shown here is derived from an EMBL/GenBank/DDBJ whole genome shotgun (WGS) entry which is preliminary data.</text>
</comment>
<name>A0A9W7FIK0_9STRA</name>
<evidence type="ECO:0000313" key="3">
    <source>
        <dbReference type="EMBL" id="GMI12745.1"/>
    </source>
</evidence>
<dbReference type="PANTHER" id="PTHR15020">
    <property type="entry name" value="FLAVIN REDUCTASE-RELATED"/>
    <property type="match status" value="1"/>
</dbReference>
<gene>
    <name evidence="3" type="ORF">TrRE_jg10954</name>
</gene>
<dbReference type="PANTHER" id="PTHR15020:SF11">
    <property type="entry name" value="OS06G0360300 PROTEIN"/>
    <property type="match status" value="1"/>
</dbReference>
<dbReference type="EMBL" id="BRXZ01000494">
    <property type="protein sequence ID" value="GMI12745.1"/>
    <property type="molecule type" value="Genomic_DNA"/>
</dbReference>
<dbReference type="Gene3D" id="3.40.50.720">
    <property type="entry name" value="NAD(P)-binding Rossmann-like Domain"/>
    <property type="match status" value="1"/>
</dbReference>